<organism evidence="1 2">
    <name type="scientific">Arsenophonus nasoniae</name>
    <name type="common">son-killer infecting Nasonia vitripennis</name>
    <dbReference type="NCBI Taxonomy" id="638"/>
    <lineage>
        <taxon>Bacteria</taxon>
        <taxon>Pseudomonadati</taxon>
        <taxon>Pseudomonadota</taxon>
        <taxon>Gammaproteobacteria</taxon>
        <taxon>Enterobacterales</taxon>
        <taxon>Morganellaceae</taxon>
        <taxon>Arsenophonus</taxon>
    </lineage>
</organism>
<protein>
    <submittedName>
        <fullName evidence="1">Uncharacterized protein</fullName>
    </submittedName>
</protein>
<dbReference type="RefSeq" id="WP_280624792.1">
    <property type="nucleotide sequence ID" value="NZ_CP123504.1"/>
</dbReference>
<evidence type="ECO:0000313" key="1">
    <source>
        <dbReference type="EMBL" id="WGM01254.1"/>
    </source>
</evidence>
<evidence type="ECO:0000313" key="2">
    <source>
        <dbReference type="Proteomes" id="UP001177595"/>
    </source>
</evidence>
<dbReference type="AlphaFoldDB" id="A0AA95KDC3"/>
<dbReference type="EMBL" id="CP123504">
    <property type="protein sequence ID" value="WGM01254.1"/>
    <property type="molecule type" value="Genomic_DNA"/>
</dbReference>
<proteinExistence type="predicted"/>
<accession>A0AA95KDC3</accession>
<reference evidence="1" key="1">
    <citation type="submission" date="2023-04" db="EMBL/GenBank/DDBJ databases">
        <title>Genome dynamics across the evolutionary transition to endosymbiosis.</title>
        <authorList>
            <person name="Siozios S."/>
            <person name="Nadal-Jimenez P."/>
            <person name="Azagi T."/>
            <person name="Sprong H."/>
            <person name="Frost C.L."/>
            <person name="Parratt S.R."/>
            <person name="Taylor G."/>
            <person name="Brettell L."/>
            <person name="Lew K.C."/>
            <person name="Croft L."/>
            <person name="King K.C."/>
            <person name="Brockhurst M.A."/>
            <person name="Hypsa V."/>
            <person name="Novakova E."/>
            <person name="Darby A.C."/>
            <person name="Hurst G.D.D."/>
        </authorList>
    </citation>
    <scope>NUCLEOTIDE SEQUENCE</scope>
    <source>
        <strain evidence="1">APv</strain>
    </source>
</reference>
<name>A0AA95KDC3_9GAMM</name>
<gene>
    <name evidence="1" type="ORF">QE210_15755</name>
</gene>
<sequence>MHRTGSNAAGRQAGHLSSGEVAFTKDIAIGRYLVGRAIVNIAIAHIQLRLVFRLDLLLWFGSRVNINLNHTFRRARQRAVTPYWRKPGWRIHRDIRNSFFVFIPIADQVIPNNRCSFRY</sequence>
<dbReference type="Proteomes" id="UP001177595">
    <property type="component" value="Chromosome"/>
</dbReference>